<evidence type="ECO:0000313" key="2">
    <source>
        <dbReference type="EMBL" id="OAH10098.1"/>
    </source>
</evidence>
<comment type="caution">
    <text evidence="2">The sequence shown here is derived from an EMBL/GenBank/DDBJ whole genome shotgun (WGS) entry which is preliminary data.</text>
</comment>
<protein>
    <recommendedName>
        <fullName evidence="4">Secreted protein</fullName>
    </recommendedName>
</protein>
<dbReference type="PATRIC" id="fig|1716141.3.peg.6972"/>
<gene>
    <name evidence="2" type="ORF">STSP_66050</name>
</gene>
<dbReference type="Proteomes" id="UP000077381">
    <property type="component" value="Unassembled WGS sequence"/>
</dbReference>
<feature type="chain" id="PRO_5008062875" description="Secreted protein" evidence="1">
    <location>
        <begin position="24"/>
        <end position="120"/>
    </location>
</feature>
<keyword evidence="1" id="KW-0732">Signal</keyword>
<sequence length="120" mass="12629">MRKIPVLAFVILGVALPAAPAHAGATVCAQDGVARLCATAQEVQDVTGINYDVTQQDGLGSYQIHYVDLNSGFTSLPQNVGPLQYQQHGFGTLFGDLGHCFRVVLTSEAGTSLDVEPVCP</sequence>
<accession>A0A177HIU3</accession>
<organism evidence="2 3">
    <name type="scientific">Streptomyces jeddahensis</name>
    <dbReference type="NCBI Taxonomy" id="1716141"/>
    <lineage>
        <taxon>Bacteria</taxon>
        <taxon>Bacillati</taxon>
        <taxon>Actinomycetota</taxon>
        <taxon>Actinomycetes</taxon>
        <taxon>Kitasatosporales</taxon>
        <taxon>Streptomycetaceae</taxon>
        <taxon>Streptomyces</taxon>
    </lineage>
</organism>
<proteinExistence type="predicted"/>
<reference evidence="2 3" key="1">
    <citation type="submission" date="2015-12" db="EMBL/GenBank/DDBJ databases">
        <title>Genome sequence of Streptomyces sp. G25.</title>
        <authorList>
            <person name="Poehlein A."/>
            <person name="Roettig A."/>
            <person name="Hiessl S."/>
            <person name="Hauschild P."/>
            <person name="Schauer J."/>
            <person name="Madkour M.H."/>
            <person name="Al-Ansari A.M."/>
            <person name="Almakishah N.H."/>
            <person name="Steinbuechel A."/>
            <person name="Daniel R."/>
        </authorList>
    </citation>
    <scope>NUCLEOTIDE SEQUENCE [LARGE SCALE GENOMIC DNA]</scope>
    <source>
        <strain evidence="3">G25(2015)</strain>
    </source>
</reference>
<dbReference type="AlphaFoldDB" id="A0A177HIU3"/>
<evidence type="ECO:0000256" key="1">
    <source>
        <dbReference type="SAM" id="SignalP"/>
    </source>
</evidence>
<dbReference type="STRING" id="1716141.STSP_66050"/>
<evidence type="ECO:0000313" key="3">
    <source>
        <dbReference type="Proteomes" id="UP000077381"/>
    </source>
</evidence>
<evidence type="ECO:0008006" key="4">
    <source>
        <dbReference type="Google" id="ProtNLM"/>
    </source>
</evidence>
<name>A0A177HIU3_9ACTN</name>
<feature type="signal peptide" evidence="1">
    <location>
        <begin position="1"/>
        <end position="23"/>
    </location>
</feature>
<dbReference type="EMBL" id="LOHS01000158">
    <property type="protein sequence ID" value="OAH10098.1"/>
    <property type="molecule type" value="Genomic_DNA"/>
</dbReference>
<keyword evidence="3" id="KW-1185">Reference proteome</keyword>